<dbReference type="InterPro" id="IPR003029">
    <property type="entry name" value="S1_domain"/>
</dbReference>
<dbReference type="GO" id="GO:0003676">
    <property type="term" value="F:nucleic acid binding"/>
    <property type="evidence" value="ECO:0007669"/>
    <property type="project" value="InterPro"/>
</dbReference>
<feature type="domain" description="S1 motif" evidence="2">
    <location>
        <begin position="117"/>
        <end position="180"/>
    </location>
</feature>
<name>A0A183GVG9_HELPZ</name>
<organism evidence="4 5">
    <name type="scientific">Heligmosomoides polygyrus</name>
    <name type="common">Parasitic roundworm</name>
    <dbReference type="NCBI Taxonomy" id="6339"/>
    <lineage>
        <taxon>Eukaryota</taxon>
        <taxon>Metazoa</taxon>
        <taxon>Ecdysozoa</taxon>
        <taxon>Nematoda</taxon>
        <taxon>Chromadorea</taxon>
        <taxon>Rhabditida</taxon>
        <taxon>Rhabditina</taxon>
        <taxon>Rhabditomorpha</taxon>
        <taxon>Strongyloidea</taxon>
        <taxon>Heligmosomidae</taxon>
        <taxon>Heligmosomoides</taxon>
    </lineage>
</organism>
<sequence>MLLVCGVISQRVADDCLYVELAGGSGLIGKVAYVDVDGGKDGAAGLQIGQTVLGRISRLNTEKKNFRVSLKLADCVPEQHLPTKGSSPSASVALQLVKSSVEEMLALCELSKVKLPSIGTTVTATVSQIVDDVLFVLFGGKLTGCVREKNYKDGVKVGDKIKCLVVSYVFPRNDAELVMIDSEQPSLLKKKGKKNRSEEASEAASRVVLTRRDYVVVLQNKERLVFVPSRFHPNQVVEIKNGKKPPKSPGQDNFPKSLREAKDDTNTSPKVNLELVYSVYA</sequence>
<evidence type="ECO:0000313" key="4">
    <source>
        <dbReference type="Proteomes" id="UP000050761"/>
    </source>
</evidence>
<proteinExistence type="predicted"/>
<evidence type="ECO:0000313" key="5">
    <source>
        <dbReference type="WBParaSite" id="HPBE_0002668901-mRNA-1"/>
    </source>
</evidence>
<keyword evidence="4" id="KW-1185">Reference proteome</keyword>
<evidence type="ECO:0000256" key="1">
    <source>
        <dbReference type="SAM" id="MobiDB-lite"/>
    </source>
</evidence>
<reference evidence="5" key="2">
    <citation type="submission" date="2019-09" db="UniProtKB">
        <authorList>
            <consortium name="WormBaseParasite"/>
        </authorList>
    </citation>
    <scope>IDENTIFICATION</scope>
</reference>
<dbReference type="EMBL" id="UZAH01040624">
    <property type="protein sequence ID" value="VDP58952.1"/>
    <property type="molecule type" value="Genomic_DNA"/>
</dbReference>
<feature type="domain" description="S1 motif" evidence="2">
    <location>
        <begin position="7"/>
        <end position="71"/>
    </location>
</feature>
<evidence type="ECO:0000259" key="2">
    <source>
        <dbReference type="SMART" id="SM00316"/>
    </source>
</evidence>
<reference evidence="3 4" key="1">
    <citation type="submission" date="2018-11" db="EMBL/GenBank/DDBJ databases">
        <authorList>
            <consortium name="Pathogen Informatics"/>
        </authorList>
    </citation>
    <scope>NUCLEOTIDE SEQUENCE [LARGE SCALE GENOMIC DNA]</scope>
</reference>
<protein>
    <submittedName>
        <fullName evidence="5">S1 motif domain-containing protein</fullName>
    </submittedName>
</protein>
<evidence type="ECO:0000313" key="3">
    <source>
        <dbReference type="EMBL" id="VDP58952.1"/>
    </source>
</evidence>
<dbReference type="AlphaFoldDB" id="A0A183GVG9"/>
<gene>
    <name evidence="3" type="ORF">HPBE_LOCUS26688</name>
</gene>
<dbReference type="Gene3D" id="2.40.50.140">
    <property type="entry name" value="Nucleic acid-binding proteins"/>
    <property type="match status" value="1"/>
</dbReference>
<dbReference type="SMART" id="SM00316">
    <property type="entry name" value="S1"/>
    <property type="match status" value="2"/>
</dbReference>
<dbReference type="SUPFAM" id="SSF50249">
    <property type="entry name" value="Nucleic acid-binding proteins"/>
    <property type="match status" value="1"/>
</dbReference>
<dbReference type="Proteomes" id="UP000050761">
    <property type="component" value="Unassembled WGS sequence"/>
</dbReference>
<accession>A0A3P8E4K1</accession>
<feature type="region of interest" description="Disordered" evidence="1">
    <location>
        <begin position="237"/>
        <end position="267"/>
    </location>
</feature>
<dbReference type="InterPro" id="IPR012340">
    <property type="entry name" value="NA-bd_OB-fold"/>
</dbReference>
<dbReference type="OrthoDB" id="412781at2759"/>
<dbReference type="WBParaSite" id="HPBE_0002668901-mRNA-1">
    <property type="protein sequence ID" value="HPBE_0002668901-mRNA-1"/>
    <property type="gene ID" value="HPBE_0002668901"/>
</dbReference>
<accession>A0A183GVG9</accession>